<dbReference type="AlphaFoldDB" id="A0AAF3EA57"/>
<name>A0AAF3EA57_9BILA</name>
<dbReference type="PANTHER" id="PTHR34149">
    <property type="entry name" value="PROTEIN CBG11905-RELATED"/>
    <property type="match status" value="1"/>
</dbReference>
<keyword evidence="1" id="KW-0812">Transmembrane</keyword>
<reference evidence="4" key="1">
    <citation type="submission" date="2024-02" db="UniProtKB">
        <authorList>
            <consortium name="WormBaseParasite"/>
        </authorList>
    </citation>
    <scope>IDENTIFICATION</scope>
</reference>
<feature type="transmembrane region" description="Helical" evidence="1">
    <location>
        <begin position="71"/>
        <end position="96"/>
    </location>
</feature>
<feature type="chain" id="PRO_5042180902" evidence="2">
    <location>
        <begin position="17"/>
        <end position="99"/>
    </location>
</feature>
<keyword evidence="2" id="KW-0732">Signal</keyword>
<dbReference type="Pfam" id="PF10853">
    <property type="entry name" value="DUF2650"/>
    <property type="match status" value="1"/>
</dbReference>
<evidence type="ECO:0000256" key="2">
    <source>
        <dbReference type="SAM" id="SignalP"/>
    </source>
</evidence>
<protein>
    <submittedName>
        <fullName evidence="4">Uncharacterized protein</fullName>
    </submittedName>
</protein>
<keyword evidence="1" id="KW-0472">Membrane</keyword>
<feature type="signal peptide" evidence="2">
    <location>
        <begin position="1"/>
        <end position="16"/>
    </location>
</feature>
<sequence>MLSLFTLAATVAVAFSANEIKDTISDVTSTKGGAEWCPVFGGTQCPSSSFVHYYNCCGTLNKDCCFALQTWVIVVLALIGVIALASLVLSLIRCVFCRR</sequence>
<dbReference type="PANTHER" id="PTHR34149:SF2">
    <property type="entry name" value="PROTEIN CBG11905"/>
    <property type="match status" value="1"/>
</dbReference>
<evidence type="ECO:0000313" key="3">
    <source>
        <dbReference type="Proteomes" id="UP000887575"/>
    </source>
</evidence>
<keyword evidence="1" id="KW-1133">Transmembrane helix</keyword>
<proteinExistence type="predicted"/>
<accession>A0AAF3EA57</accession>
<keyword evidence="3" id="KW-1185">Reference proteome</keyword>
<evidence type="ECO:0000256" key="1">
    <source>
        <dbReference type="SAM" id="Phobius"/>
    </source>
</evidence>
<organism evidence="3 4">
    <name type="scientific">Mesorhabditis belari</name>
    <dbReference type="NCBI Taxonomy" id="2138241"/>
    <lineage>
        <taxon>Eukaryota</taxon>
        <taxon>Metazoa</taxon>
        <taxon>Ecdysozoa</taxon>
        <taxon>Nematoda</taxon>
        <taxon>Chromadorea</taxon>
        <taxon>Rhabditida</taxon>
        <taxon>Rhabditina</taxon>
        <taxon>Rhabditomorpha</taxon>
        <taxon>Rhabditoidea</taxon>
        <taxon>Rhabditidae</taxon>
        <taxon>Mesorhabditinae</taxon>
        <taxon>Mesorhabditis</taxon>
    </lineage>
</organism>
<dbReference type="WBParaSite" id="MBELARI_LOCUS10807">
    <property type="protein sequence ID" value="MBELARI_LOCUS10807"/>
    <property type="gene ID" value="MBELARI_LOCUS10807"/>
</dbReference>
<dbReference type="InterPro" id="IPR022559">
    <property type="entry name" value="SUP-1-like"/>
</dbReference>
<evidence type="ECO:0000313" key="4">
    <source>
        <dbReference type="WBParaSite" id="MBELARI_LOCUS10807"/>
    </source>
</evidence>
<dbReference type="Proteomes" id="UP000887575">
    <property type="component" value="Unassembled WGS sequence"/>
</dbReference>